<accession>A0A067MZR5</accession>
<keyword evidence="3 5" id="KW-0863">Zinc-finger</keyword>
<dbReference type="GO" id="GO:0008270">
    <property type="term" value="F:zinc ion binding"/>
    <property type="evidence" value="ECO:0007669"/>
    <property type="project" value="UniProtKB-KW"/>
</dbReference>
<evidence type="ECO:0000313" key="9">
    <source>
        <dbReference type="Proteomes" id="UP000027195"/>
    </source>
</evidence>
<dbReference type="SUPFAM" id="SSF57667">
    <property type="entry name" value="beta-beta-alpha zinc fingers"/>
    <property type="match status" value="1"/>
</dbReference>
<gene>
    <name evidence="8" type="ORF">BOTBODRAFT_186196</name>
</gene>
<evidence type="ECO:0000256" key="2">
    <source>
        <dbReference type="ARBA" id="ARBA00022737"/>
    </source>
</evidence>
<reference evidence="9" key="1">
    <citation type="journal article" date="2014" name="Proc. Natl. Acad. Sci. U.S.A.">
        <title>Extensive sampling of basidiomycete genomes demonstrates inadequacy of the white-rot/brown-rot paradigm for wood decay fungi.</title>
        <authorList>
            <person name="Riley R."/>
            <person name="Salamov A.A."/>
            <person name="Brown D.W."/>
            <person name="Nagy L.G."/>
            <person name="Floudas D."/>
            <person name="Held B.W."/>
            <person name="Levasseur A."/>
            <person name="Lombard V."/>
            <person name="Morin E."/>
            <person name="Otillar R."/>
            <person name="Lindquist E.A."/>
            <person name="Sun H."/>
            <person name="LaButti K.M."/>
            <person name="Schmutz J."/>
            <person name="Jabbour D."/>
            <person name="Luo H."/>
            <person name="Baker S.E."/>
            <person name="Pisabarro A.G."/>
            <person name="Walton J.D."/>
            <person name="Blanchette R.A."/>
            <person name="Henrissat B."/>
            <person name="Martin F."/>
            <person name="Cullen D."/>
            <person name="Hibbett D.S."/>
            <person name="Grigoriev I.V."/>
        </authorList>
    </citation>
    <scope>NUCLEOTIDE SEQUENCE [LARGE SCALE GENOMIC DNA]</scope>
    <source>
        <strain evidence="9">FD-172 SS1</strain>
    </source>
</reference>
<organism evidence="8 9">
    <name type="scientific">Botryobasidium botryosum (strain FD-172 SS1)</name>
    <dbReference type="NCBI Taxonomy" id="930990"/>
    <lineage>
        <taxon>Eukaryota</taxon>
        <taxon>Fungi</taxon>
        <taxon>Dikarya</taxon>
        <taxon>Basidiomycota</taxon>
        <taxon>Agaricomycotina</taxon>
        <taxon>Agaricomycetes</taxon>
        <taxon>Cantharellales</taxon>
        <taxon>Botryobasidiaceae</taxon>
        <taxon>Botryobasidium</taxon>
    </lineage>
</organism>
<dbReference type="InterPro" id="IPR013087">
    <property type="entry name" value="Znf_C2H2_type"/>
</dbReference>
<keyword evidence="2" id="KW-0677">Repeat</keyword>
<dbReference type="InterPro" id="IPR036236">
    <property type="entry name" value="Znf_C2H2_sf"/>
</dbReference>
<feature type="domain" description="C2H2-type" evidence="7">
    <location>
        <begin position="32"/>
        <end position="59"/>
    </location>
</feature>
<dbReference type="FunFam" id="3.30.160.60:FF:000446">
    <property type="entry name" value="Zinc finger protein"/>
    <property type="match status" value="1"/>
</dbReference>
<dbReference type="Gene3D" id="3.30.160.60">
    <property type="entry name" value="Classic Zinc Finger"/>
    <property type="match status" value="2"/>
</dbReference>
<evidence type="ECO:0000256" key="5">
    <source>
        <dbReference type="PROSITE-ProRule" id="PRU00042"/>
    </source>
</evidence>
<dbReference type="PROSITE" id="PS00028">
    <property type="entry name" value="ZINC_FINGER_C2H2_1"/>
    <property type="match status" value="2"/>
</dbReference>
<feature type="region of interest" description="Disordered" evidence="6">
    <location>
        <begin position="99"/>
        <end position="133"/>
    </location>
</feature>
<keyword evidence="9" id="KW-1185">Reference proteome</keyword>
<feature type="domain" description="C2H2-type" evidence="7">
    <location>
        <begin position="3"/>
        <end position="31"/>
    </location>
</feature>
<name>A0A067MZR5_BOTB1</name>
<evidence type="ECO:0000256" key="1">
    <source>
        <dbReference type="ARBA" id="ARBA00022723"/>
    </source>
</evidence>
<keyword evidence="4" id="KW-0862">Zinc</keyword>
<dbReference type="Pfam" id="PF00096">
    <property type="entry name" value="zf-C2H2"/>
    <property type="match status" value="2"/>
</dbReference>
<evidence type="ECO:0000256" key="4">
    <source>
        <dbReference type="ARBA" id="ARBA00022833"/>
    </source>
</evidence>
<evidence type="ECO:0000256" key="6">
    <source>
        <dbReference type="SAM" id="MobiDB-lite"/>
    </source>
</evidence>
<dbReference type="PROSITE" id="PS50157">
    <property type="entry name" value="ZINC_FINGER_C2H2_2"/>
    <property type="match status" value="2"/>
</dbReference>
<proteinExistence type="predicted"/>
<evidence type="ECO:0000256" key="3">
    <source>
        <dbReference type="ARBA" id="ARBA00022771"/>
    </source>
</evidence>
<dbReference type="AlphaFoldDB" id="A0A067MZR5"/>
<dbReference type="EMBL" id="KL198025">
    <property type="protein sequence ID" value="KDQ17021.1"/>
    <property type="molecule type" value="Genomic_DNA"/>
</dbReference>
<dbReference type="SMART" id="SM00355">
    <property type="entry name" value="ZnF_C2H2"/>
    <property type="match status" value="2"/>
</dbReference>
<evidence type="ECO:0000259" key="7">
    <source>
        <dbReference type="PROSITE" id="PS50157"/>
    </source>
</evidence>
<dbReference type="OrthoDB" id="3437960at2759"/>
<protein>
    <recommendedName>
        <fullName evidence="7">C2H2-type domain-containing protein</fullName>
    </recommendedName>
</protein>
<sequence length="389" mass="43179">MKHQCSSCPKAFKNSSRLRRHVNDCHTKEIQYKCPKCSKTVTQRPNLKSHMKVHEKKVPSATTCPPVPVVKPVKPASPQLAKALPEISSELYRKRSLSTKGNPINTLEPPECLTPSSNYRNDFGSASNSPPYQHYYEAHTRNKRIALEQQSYHFGNTQQHLHPVNGSVHPTASLYGPQPFTTSQPAPYALKDYINITPLPGPWGPQEHCPRDFQDSVPRGKRNYNECIPHPTYPPMPLVEPHFRASPNPSQCFSRSSSAGNISKVAAIYENLTVNPALLPLHARHHDSGWDYPNPIGTPPEFGCAQYCVPSTQHASSSVIGSSLSSDLSLIPCPPQHNGNIRTPDFTAAPMVHGRFPPVFPSQSQVPPYYRMESIKEAMDGSEMKGLRG</sequence>
<dbReference type="PANTHER" id="PTHR24403">
    <property type="entry name" value="ZINC FINGER PROTEIN"/>
    <property type="match status" value="1"/>
</dbReference>
<dbReference type="InParanoid" id="A0A067MZR5"/>
<feature type="compositionally biased region" description="Polar residues" evidence="6">
    <location>
        <begin position="114"/>
        <end position="131"/>
    </location>
</feature>
<dbReference type="InterPro" id="IPR050688">
    <property type="entry name" value="Zinc_finger/UBP_domain"/>
</dbReference>
<dbReference type="PANTHER" id="PTHR24403:SF67">
    <property type="entry name" value="FI01116P-RELATED"/>
    <property type="match status" value="1"/>
</dbReference>
<keyword evidence="1" id="KW-0479">Metal-binding</keyword>
<dbReference type="HOGENOM" id="CLU_709774_0_0_1"/>
<dbReference type="GO" id="GO:0005634">
    <property type="term" value="C:nucleus"/>
    <property type="evidence" value="ECO:0007669"/>
    <property type="project" value="TreeGrafter"/>
</dbReference>
<dbReference type="Proteomes" id="UP000027195">
    <property type="component" value="Unassembled WGS sequence"/>
</dbReference>
<dbReference type="GO" id="GO:0010468">
    <property type="term" value="P:regulation of gene expression"/>
    <property type="evidence" value="ECO:0007669"/>
    <property type="project" value="TreeGrafter"/>
</dbReference>
<evidence type="ECO:0000313" key="8">
    <source>
        <dbReference type="EMBL" id="KDQ17021.1"/>
    </source>
</evidence>